<reference evidence="2" key="1">
    <citation type="journal article" date="2022" name="bioRxiv">
        <title>Sequencing and chromosome-scale assembly of the giantPleurodeles waltlgenome.</title>
        <authorList>
            <person name="Brown T."/>
            <person name="Elewa A."/>
            <person name="Iarovenko S."/>
            <person name="Subramanian E."/>
            <person name="Araus A.J."/>
            <person name="Petzold A."/>
            <person name="Susuki M."/>
            <person name="Suzuki K.-i.T."/>
            <person name="Hayashi T."/>
            <person name="Toyoda A."/>
            <person name="Oliveira C."/>
            <person name="Osipova E."/>
            <person name="Leigh N.D."/>
            <person name="Simon A."/>
            <person name="Yun M.H."/>
        </authorList>
    </citation>
    <scope>NUCLEOTIDE SEQUENCE</scope>
    <source>
        <strain evidence="2">20211129_DDA</strain>
        <tissue evidence="2">Liver</tissue>
    </source>
</reference>
<keyword evidence="3" id="KW-1185">Reference proteome</keyword>
<evidence type="ECO:0000313" key="3">
    <source>
        <dbReference type="Proteomes" id="UP001066276"/>
    </source>
</evidence>
<dbReference type="EMBL" id="JANPWB010000013">
    <property type="protein sequence ID" value="KAJ1111457.1"/>
    <property type="molecule type" value="Genomic_DNA"/>
</dbReference>
<protein>
    <submittedName>
        <fullName evidence="2">Uncharacterized protein</fullName>
    </submittedName>
</protein>
<accession>A0AAV7N885</accession>
<dbReference type="Proteomes" id="UP001066276">
    <property type="component" value="Chromosome 9"/>
</dbReference>
<evidence type="ECO:0000256" key="1">
    <source>
        <dbReference type="SAM" id="MobiDB-lite"/>
    </source>
</evidence>
<sequence>MLNGGGEWPARWLIGSTRRVLSARRLNPGLSCRSRPPRTQRIGRRGLRDEDGGVRNRGKHCDRATGERTCSAPGPKMSPAIAAVNWTECF</sequence>
<name>A0AAV7N885_PLEWA</name>
<feature type="compositionally biased region" description="Basic residues" evidence="1">
    <location>
        <begin position="35"/>
        <end position="45"/>
    </location>
</feature>
<feature type="compositionally biased region" description="Basic and acidic residues" evidence="1">
    <location>
        <begin position="46"/>
        <end position="66"/>
    </location>
</feature>
<proteinExistence type="predicted"/>
<gene>
    <name evidence="2" type="ORF">NDU88_008781</name>
</gene>
<feature type="region of interest" description="Disordered" evidence="1">
    <location>
        <begin position="28"/>
        <end position="73"/>
    </location>
</feature>
<comment type="caution">
    <text evidence="2">The sequence shown here is derived from an EMBL/GenBank/DDBJ whole genome shotgun (WGS) entry which is preliminary data.</text>
</comment>
<dbReference type="AlphaFoldDB" id="A0AAV7N885"/>
<organism evidence="2 3">
    <name type="scientific">Pleurodeles waltl</name>
    <name type="common">Iberian ribbed newt</name>
    <dbReference type="NCBI Taxonomy" id="8319"/>
    <lineage>
        <taxon>Eukaryota</taxon>
        <taxon>Metazoa</taxon>
        <taxon>Chordata</taxon>
        <taxon>Craniata</taxon>
        <taxon>Vertebrata</taxon>
        <taxon>Euteleostomi</taxon>
        <taxon>Amphibia</taxon>
        <taxon>Batrachia</taxon>
        <taxon>Caudata</taxon>
        <taxon>Salamandroidea</taxon>
        <taxon>Salamandridae</taxon>
        <taxon>Pleurodelinae</taxon>
        <taxon>Pleurodeles</taxon>
    </lineage>
</organism>
<evidence type="ECO:0000313" key="2">
    <source>
        <dbReference type="EMBL" id="KAJ1111457.1"/>
    </source>
</evidence>